<dbReference type="SUPFAM" id="SSF53649">
    <property type="entry name" value="Alkaline phosphatase-like"/>
    <property type="match status" value="1"/>
</dbReference>
<dbReference type="InterPro" id="IPR017850">
    <property type="entry name" value="Alkaline_phosphatase_core_sf"/>
</dbReference>
<dbReference type="Pfam" id="PF01663">
    <property type="entry name" value="Phosphodiest"/>
    <property type="match status" value="1"/>
</dbReference>
<dbReference type="PANTHER" id="PTHR10151:SF120">
    <property type="entry name" value="BIS(5'-ADENOSYL)-TRIPHOSPHATASE"/>
    <property type="match status" value="1"/>
</dbReference>
<dbReference type="PANTHER" id="PTHR10151">
    <property type="entry name" value="ECTONUCLEOTIDE PYROPHOSPHATASE/PHOSPHODIESTERASE"/>
    <property type="match status" value="1"/>
</dbReference>
<dbReference type="Gene3D" id="3.40.720.10">
    <property type="entry name" value="Alkaline Phosphatase, subunit A"/>
    <property type="match status" value="1"/>
</dbReference>
<dbReference type="GeneID" id="81707622"/>
<evidence type="ECO:0000313" key="1">
    <source>
        <dbReference type="EMBL" id="PKY99590.1"/>
    </source>
</evidence>
<gene>
    <name evidence="1" type="ORF">CYJ26_01490</name>
</gene>
<dbReference type="InterPro" id="IPR002591">
    <property type="entry name" value="Phosphodiest/P_Trfase"/>
</dbReference>
<dbReference type="Proteomes" id="UP000234778">
    <property type="component" value="Unassembled WGS sequence"/>
</dbReference>
<organism evidence="1 2">
    <name type="scientific">Actinomyces urogenitalis</name>
    <dbReference type="NCBI Taxonomy" id="103621"/>
    <lineage>
        <taxon>Bacteria</taxon>
        <taxon>Bacillati</taxon>
        <taxon>Actinomycetota</taxon>
        <taxon>Actinomycetes</taxon>
        <taxon>Actinomycetales</taxon>
        <taxon>Actinomycetaceae</taxon>
        <taxon>Actinomyces</taxon>
    </lineage>
</organism>
<proteinExistence type="predicted"/>
<comment type="caution">
    <text evidence="1">The sequence shown here is derived from an EMBL/GenBank/DDBJ whole genome shotgun (WGS) entry which is preliminary data.</text>
</comment>
<name>A0A2I1KVD6_9ACTO</name>
<accession>A0A2I1KVD6</accession>
<reference evidence="1 2" key="1">
    <citation type="submission" date="2017-12" db="EMBL/GenBank/DDBJ databases">
        <title>Phylogenetic diversity of female urinary microbiome.</title>
        <authorList>
            <person name="Thomas-White K."/>
            <person name="Wolfe A.J."/>
        </authorList>
    </citation>
    <scope>NUCLEOTIDE SEQUENCE [LARGE SCALE GENOMIC DNA]</scope>
    <source>
        <strain evidence="1 2">UMB0319</strain>
    </source>
</reference>
<dbReference type="GO" id="GO:0016787">
    <property type="term" value="F:hydrolase activity"/>
    <property type="evidence" value="ECO:0007669"/>
    <property type="project" value="UniProtKB-ARBA"/>
</dbReference>
<dbReference type="RefSeq" id="WP_006549615.1">
    <property type="nucleotide sequence ID" value="NZ_CP136961.1"/>
</dbReference>
<protein>
    <submittedName>
        <fullName evidence="1">Phosphodiesterase</fullName>
    </submittedName>
</protein>
<evidence type="ECO:0000313" key="2">
    <source>
        <dbReference type="Proteomes" id="UP000234778"/>
    </source>
</evidence>
<dbReference type="EMBL" id="PKHA01000001">
    <property type="protein sequence ID" value="PKY99590.1"/>
    <property type="molecule type" value="Genomic_DNA"/>
</dbReference>
<dbReference type="AlphaFoldDB" id="A0A2I1KVD6"/>
<sequence>MNAVDAPSAWPLGVQEQALPELRQVLGAGAVSAGLALAPTGREGVLTDGEARQAAQAWGIAEESDRGPGSGGGVVIVLVDGLGLELLCERKGHAPTLRSWLAEAQASACGPAAVTCRPSTTAAALTTLGTGATPGVTGMVGYSVLSPLIDRARRTGAPSHEDNLCLITWEGRAPEPRAWQDVPTLFQRLELAEGVTRSTKGQSAPLAVTIGPARFAGSGLTEAGLRGTPHLGADLMESRPALAAGALRRGVRLVYLYVGELDHAGHGHGWRSAQWLAQLERLDAAMAELARRVPRGTRIILTADHGMVDTSQDLRIDVTQEPELAKDVIGLAGEPRFSQLYVPGADAEIAQEVAERWRRVLGERALWVGTWDEAEQALGPVGPRARSVLGDVLVAMDGAWVVVDPRVHSEQAIAMPGVHGSFTQAEMSVPLLLTRAG</sequence>